<accession>M3EM75</accession>
<proteinExistence type="predicted"/>
<feature type="compositionally biased region" description="Basic and acidic residues" evidence="1">
    <location>
        <begin position="137"/>
        <end position="152"/>
    </location>
</feature>
<dbReference type="Proteomes" id="UP000011770">
    <property type="component" value="Unassembled WGS sequence"/>
</dbReference>
<reference evidence="2 3" key="1">
    <citation type="submission" date="2013-01" db="EMBL/GenBank/DDBJ databases">
        <authorList>
            <person name="Harkins D.M."/>
            <person name="Durkin A.S."/>
            <person name="Brinkac L.M."/>
            <person name="Haft D.H."/>
            <person name="Selengut J.D."/>
            <person name="Sanka R."/>
            <person name="DePew J."/>
            <person name="Purushe J."/>
            <person name="Tulsiani S.M."/>
            <person name="Graham G.C."/>
            <person name="Burns M.-A."/>
            <person name="Dohnt M.F."/>
            <person name="Smythe L.D."/>
            <person name="McKay D.B."/>
            <person name="Craig S.B."/>
            <person name="Vinetz J.M."/>
            <person name="Sutton G.G."/>
            <person name="Nierman W.C."/>
            <person name="Fouts D.E."/>
        </authorList>
    </citation>
    <scope>NUCLEOTIDE SEQUENCE [LARGE SCALE GENOMIC DNA]</scope>
    <source>
        <strain evidence="2 3">LT2116</strain>
    </source>
</reference>
<comment type="caution">
    <text evidence="2">The sequence shown here is derived from an EMBL/GenBank/DDBJ whole genome shotgun (WGS) entry which is preliminary data.</text>
</comment>
<organism evidence="2 3">
    <name type="scientific">Leptospira weilii serovar Topaz str. LT2116</name>
    <dbReference type="NCBI Taxonomy" id="1088540"/>
    <lineage>
        <taxon>Bacteria</taxon>
        <taxon>Pseudomonadati</taxon>
        <taxon>Spirochaetota</taxon>
        <taxon>Spirochaetia</taxon>
        <taxon>Leptospirales</taxon>
        <taxon>Leptospiraceae</taxon>
        <taxon>Leptospira</taxon>
    </lineage>
</organism>
<sequence>MSKTEIEIVGQSGDKILYIQFFKGAEPLPEQLWKLQHPGNKRVDEWGEEMVRQKDGDLEVKTSLRTERFFKECVFGVTDPNTSLEEELVKKFGKTPTKTLKRDDITPRLYGLWGKLIPRFFDGAIWDEIPESVEAAGRSRDNGGSRKENQEE</sequence>
<dbReference type="EMBL" id="AHOR02000026">
    <property type="protein sequence ID" value="EMF82123.1"/>
    <property type="molecule type" value="Genomic_DNA"/>
</dbReference>
<evidence type="ECO:0000313" key="3">
    <source>
        <dbReference type="Proteomes" id="UP000011770"/>
    </source>
</evidence>
<evidence type="ECO:0000256" key="1">
    <source>
        <dbReference type="SAM" id="MobiDB-lite"/>
    </source>
</evidence>
<feature type="region of interest" description="Disordered" evidence="1">
    <location>
        <begin position="133"/>
        <end position="152"/>
    </location>
</feature>
<name>M3EM75_9LEPT</name>
<dbReference type="AlphaFoldDB" id="M3EM75"/>
<gene>
    <name evidence="2" type="ORF">LEP1GSC188_3412</name>
</gene>
<protein>
    <submittedName>
        <fullName evidence="2">Uncharacterized protein</fullName>
    </submittedName>
</protein>
<evidence type="ECO:0000313" key="2">
    <source>
        <dbReference type="EMBL" id="EMF82123.1"/>
    </source>
</evidence>